<feature type="chain" id="PRO_5037206139" evidence="1">
    <location>
        <begin position="25"/>
        <end position="473"/>
    </location>
</feature>
<accession>A0A934RVR9</accession>
<dbReference type="InterPro" id="IPR017850">
    <property type="entry name" value="Alkaline_phosphatase_core_sf"/>
</dbReference>
<comment type="caution">
    <text evidence="3">The sequence shown here is derived from an EMBL/GenBank/DDBJ whole genome shotgun (WGS) entry which is preliminary data.</text>
</comment>
<dbReference type="PANTHER" id="PTHR43751:SF1">
    <property type="entry name" value="SULFATASE ATSG-RELATED"/>
    <property type="match status" value="1"/>
</dbReference>
<dbReference type="Proteomes" id="UP000617628">
    <property type="component" value="Unassembled WGS sequence"/>
</dbReference>
<dbReference type="InterPro" id="IPR052701">
    <property type="entry name" value="GAG_Ulvan_Degrading_Sulfatases"/>
</dbReference>
<feature type="domain" description="Sulfatase N-terminal" evidence="2">
    <location>
        <begin position="28"/>
        <end position="295"/>
    </location>
</feature>
<sequence>MRQSLGLFAFGVFHALLMATPAEAGQKPNMVIFLADDHGRLESSVYGHSQVKTPQMQKLADEGMVFEHAYVASPACGPSRAALMSGLMPARNGAEANHTNPRPETQSMVRQLQEQGYEVVSFGKIAHGKKQPFMLGFDHVELIHKDSNIAAVRKFLVDRKSKKPLCLMVGDHRPHVSWTKEMQYDPAEVELPPHLIDTKEAREHWARYLTDITHMDSMMAAIDKMAEDYFGTDDYLFLYSSDHGGQWPMGKWNLYDSGTRVPFIVRWPGKIKPGARTKAMVSWVDLMPTLIDIAGGKTSDEIDGRSFTQVLLGEKSTHRSLMFTTHSGDSEMNVYPIRAISDGKYKYIRNLEPDCYHSNHSDILRVDGAGAFWHSWDEAAKTNASAAAKMRKYYQRPAVEFFDLSKDPYEYDNLANSPEYKQMVQEFSNKLDTWMKEQGDTQKTFRTPYPLTGPTPYIIHIDSPRHKKKPLKD</sequence>
<organism evidence="3 4">
    <name type="scientific">Pelagicoccus mobilis</name>
    <dbReference type="NCBI Taxonomy" id="415221"/>
    <lineage>
        <taxon>Bacteria</taxon>
        <taxon>Pseudomonadati</taxon>
        <taxon>Verrucomicrobiota</taxon>
        <taxon>Opitutia</taxon>
        <taxon>Puniceicoccales</taxon>
        <taxon>Pelagicoccaceae</taxon>
        <taxon>Pelagicoccus</taxon>
    </lineage>
</organism>
<dbReference type="InterPro" id="IPR000917">
    <property type="entry name" value="Sulfatase_N"/>
</dbReference>
<dbReference type="Gene3D" id="3.40.720.10">
    <property type="entry name" value="Alkaline Phosphatase, subunit A"/>
    <property type="match status" value="1"/>
</dbReference>
<dbReference type="RefSeq" id="WP_200355925.1">
    <property type="nucleotide sequence ID" value="NZ_JAENIL010000021.1"/>
</dbReference>
<dbReference type="SUPFAM" id="SSF53649">
    <property type="entry name" value="Alkaline phosphatase-like"/>
    <property type="match status" value="1"/>
</dbReference>
<evidence type="ECO:0000313" key="4">
    <source>
        <dbReference type="Proteomes" id="UP000617628"/>
    </source>
</evidence>
<evidence type="ECO:0000256" key="1">
    <source>
        <dbReference type="SAM" id="SignalP"/>
    </source>
</evidence>
<dbReference type="PANTHER" id="PTHR43751">
    <property type="entry name" value="SULFATASE"/>
    <property type="match status" value="1"/>
</dbReference>
<keyword evidence="4" id="KW-1185">Reference proteome</keyword>
<dbReference type="CDD" id="cd16027">
    <property type="entry name" value="SGSH"/>
    <property type="match status" value="1"/>
</dbReference>
<protein>
    <submittedName>
        <fullName evidence="3">Sulfatase</fullName>
    </submittedName>
</protein>
<proteinExistence type="predicted"/>
<evidence type="ECO:0000259" key="2">
    <source>
        <dbReference type="Pfam" id="PF00884"/>
    </source>
</evidence>
<keyword evidence="1" id="KW-0732">Signal</keyword>
<reference evidence="3" key="1">
    <citation type="submission" date="2021-01" db="EMBL/GenBank/DDBJ databases">
        <title>Modified the classification status of verrucomicrobia.</title>
        <authorList>
            <person name="Feng X."/>
        </authorList>
    </citation>
    <scope>NUCLEOTIDE SEQUENCE</scope>
    <source>
        <strain evidence="3">KCTC 13126</strain>
    </source>
</reference>
<dbReference type="Pfam" id="PF00884">
    <property type="entry name" value="Sulfatase"/>
    <property type="match status" value="1"/>
</dbReference>
<gene>
    <name evidence="3" type="ORF">JIN87_12610</name>
</gene>
<dbReference type="AlphaFoldDB" id="A0A934RVR9"/>
<name>A0A934RVR9_9BACT</name>
<dbReference type="EMBL" id="JAENIL010000021">
    <property type="protein sequence ID" value="MBK1877712.1"/>
    <property type="molecule type" value="Genomic_DNA"/>
</dbReference>
<feature type="signal peptide" evidence="1">
    <location>
        <begin position="1"/>
        <end position="24"/>
    </location>
</feature>
<evidence type="ECO:0000313" key="3">
    <source>
        <dbReference type="EMBL" id="MBK1877712.1"/>
    </source>
</evidence>